<accession>A0ABW4WRH5</accession>
<dbReference type="SUPFAM" id="SSF51730">
    <property type="entry name" value="FAD-linked oxidoreductase"/>
    <property type="match status" value="1"/>
</dbReference>
<reference evidence="4" key="1">
    <citation type="journal article" date="2019" name="Int. J. Syst. Evol. Microbiol.">
        <title>The Global Catalogue of Microorganisms (GCM) 10K type strain sequencing project: providing services to taxonomists for standard genome sequencing and annotation.</title>
        <authorList>
            <consortium name="The Broad Institute Genomics Platform"/>
            <consortium name="The Broad Institute Genome Sequencing Center for Infectious Disease"/>
            <person name="Wu L."/>
            <person name="Ma J."/>
        </authorList>
    </citation>
    <scope>NUCLEOTIDE SEQUENCE [LARGE SCALE GENOMIC DNA]</scope>
    <source>
        <strain evidence="4">JCM 16545</strain>
    </source>
</reference>
<dbReference type="InterPro" id="IPR015659">
    <property type="entry name" value="Proline_oxidase"/>
</dbReference>
<gene>
    <name evidence="3" type="ORF">ACFSKU_00670</name>
</gene>
<evidence type="ECO:0000259" key="2">
    <source>
        <dbReference type="Pfam" id="PF01619"/>
    </source>
</evidence>
<feature type="domain" description="Proline dehydrogenase" evidence="2">
    <location>
        <begin position="79"/>
        <end position="379"/>
    </location>
</feature>
<evidence type="ECO:0000313" key="4">
    <source>
        <dbReference type="Proteomes" id="UP001597369"/>
    </source>
</evidence>
<dbReference type="Proteomes" id="UP001597369">
    <property type="component" value="Unassembled WGS sequence"/>
</dbReference>
<organism evidence="3 4">
    <name type="scientific">Pontibacter silvestris</name>
    <dbReference type="NCBI Taxonomy" id="2305183"/>
    <lineage>
        <taxon>Bacteria</taxon>
        <taxon>Pseudomonadati</taxon>
        <taxon>Bacteroidota</taxon>
        <taxon>Cytophagia</taxon>
        <taxon>Cytophagales</taxon>
        <taxon>Hymenobacteraceae</taxon>
        <taxon>Pontibacter</taxon>
    </lineage>
</organism>
<dbReference type="PANTHER" id="PTHR13914">
    <property type="entry name" value="PROLINE OXIDASE"/>
    <property type="match status" value="1"/>
</dbReference>
<evidence type="ECO:0000256" key="1">
    <source>
        <dbReference type="ARBA" id="ARBA00023002"/>
    </source>
</evidence>
<dbReference type="InterPro" id="IPR029041">
    <property type="entry name" value="FAD-linked_oxidoreductase-like"/>
</dbReference>
<dbReference type="EMBL" id="JBHUHV010000001">
    <property type="protein sequence ID" value="MFD2065379.1"/>
    <property type="molecule type" value="Genomic_DNA"/>
</dbReference>
<keyword evidence="1" id="KW-0560">Oxidoreductase</keyword>
<dbReference type="Gene3D" id="3.20.20.220">
    <property type="match status" value="1"/>
</dbReference>
<comment type="caution">
    <text evidence="3">The sequence shown here is derived from an EMBL/GenBank/DDBJ whole genome shotgun (WGS) entry which is preliminary data.</text>
</comment>
<dbReference type="RefSeq" id="WP_229962281.1">
    <property type="nucleotide sequence ID" value="NZ_JAJJWI010000021.1"/>
</dbReference>
<dbReference type="Pfam" id="PF01619">
    <property type="entry name" value="Pro_dh"/>
    <property type="match status" value="1"/>
</dbReference>
<sequence length="396" mass="45155">MNTIPQVSFDNTAIAFASKSDAELYETYLLFKSMNSNAFVKIGGGLLNAAINLHLPIKFIIKPTIFKHFCGGENLQEAERTIEELSQFGIGTVLDYSVEGEENEASFDKTRDEIIKTVEKARDNNKYIPFTVFKITGLIAPTLLEKVQAREELTTDERGAFERGRERVDAICKQCHKADVSVFVDAEESWIQETIDNISYEMMERYNKEKAIVYNTYQMYRHDRLDAIKRDYKNALDGGYVLGLKPVRGAYMEKERKRAQAQGYISPINSTKEASDKMYNDALRFCTAHIDHVAFCAGTHNEASCYLLMDLMRENNIAPSDKRVYFSQLYGMSDNLSYNLAKAGYNVAKYVPYGPVEAVMPYLLRRANENTAIAGQTSRELTLIHNEMKRRKEAKK</sequence>
<evidence type="ECO:0000313" key="3">
    <source>
        <dbReference type="EMBL" id="MFD2065379.1"/>
    </source>
</evidence>
<keyword evidence="4" id="KW-1185">Reference proteome</keyword>
<proteinExistence type="predicted"/>
<dbReference type="InterPro" id="IPR002872">
    <property type="entry name" value="Proline_DH_dom"/>
</dbReference>
<dbReference type="PANTHER" id="PTHR13914:SF0">
    <property type="entry name" value="PROLINE DEHYDROGENASE 1, MITOCHONDRIAL"/>
    <property type="match status" value="1"/>
</dbReference>
<name>A0ABW4WRH5_9BACT</name>
<protein>
    <submittedName>
        <fullName evidence="3">Proline dehydrogenase family protein</fullName>
    </submittedName>
</protein>